<reference evidence="1 2" key="1">
    <citation type="submission" date="2019-08" db="EMBL/GenBank/DDBJ databases">
        <title>The genome of the soybean aphid Biotype 1, its phylome, world population structure and adaptation to the North American continent.</title>
        <authorList>
            <person name="Giordano R."/>
            <person name="Donthu R.K."/>
            <person name="Hernandez A.G."/>
            <person name="Wright C.L."/>
            <person name="Zimin A.V."/>
        </authorList>
    </citation>
    <scope>NUCLEOTIDE SEQUENCE [LARGE SCALE GENOMIC DNA]</scope>
    <source>
        <tissue evidence="1">Whole aphids</tissue>
    </source>
</reference>
<organism evidence="1 2">
    <name type="scientific">Aphis glycines</name>
    <name type="common">Soybean aphid</name>
    <dbReference type="NCBI Taxonomy" id="307491"/>
    <lineage>
        <taxon>Eukaryota</taxon>
        <taxon>Metazoa</taxon>
        <taxon>Ecdysozoa</taxon>
        <taxon>Arthropoda</taxon>
        <taxon>Hexapoda</taxon>
        <taxon>Insecta</taxon>
        <taxon>Pterygota</taxon>
        <taxon>Neoptera</taxon>
        <taxon>Paraneoptera</taxon>
        <taxon>Hemiptera</taxon>
        <taxon>Sternorrhyncha</taxon>
        <taxon>Aphidomorpha</taxon>
        <taxon>Aphidoidea</taxon>
        <taxon>Aphididae</taxon>
        <taxon>Aphidini</taxon>
        <taxon>Aphis</taxon>
        <taxon>Aphis</taxon>
    </lineage>
</organism>
<accession>A0A6G0SWA6</accession>
<gene>
    <name evidence="1" type="ORF">AGLY_017206</name>
</gene>
<evidence type="ECO:0000313" key="2">
    <source>
        <dbReference type="Proteomes" id="UP000475862"/>
    </source>
</evidence>
<dbReference type="EMBL" id="VYZN01001262">
    <property type="protein sequence ID" value="KAE9522375.1"/>
    <property type="molecule type" value="Genomic_DNA"/>
</dbReference>
<protein>
    <submittedName>
        <fullName evidence="1">Uncharacterized protein</fullName>
    </submittedName>
</protein>
<sequence>MVYENTITGEIRDVSFKTFNVACFLTSNLTALLKNMYDKLLNEQKTFTLKGSSWRQISLDGLQLRINKKKSGLNFNCINYPTPINQIKKFEKINNVSVNVYSCDDKNQIYPLHVSNKEKSDHFDFNKPNKNKPWGQHALDSHKVICQKHKLCKPVMIEPRDDEFIQFKNFNRADRIPIIIFTPSN</sequence>
<dbReference type="AlphaFoldDB" id="A0A6G0SWA6"/>
<dbReference type="Proteomes" id="UP000475862">
    <property type="component" value="Unassembled WGS sequence"/>
</dbReference>
<dbReference type="OrthoDB" id="7694315at2759"/>
<name>A0A6G0SWA6_APHGL</name>
<comment type="caution">
    <text evidence="1">The sequence shown here is derived from an EMBL/GenBank/DDBJ whole genome shotgun (WGS) entry which is preliminary data.</text>
</comment>
<evidence type="ECO:0000313" key="1">
    <source>
        <dbReference type="EMBL" id="KAE9522375.1"/>
    </source>
</evidence>
<keyword evidence="2" id="KW-1185">Reference proteome</keyword>
<proteinExistence type="predicted"/>